<dbReference type="PANTHER" id="PTHR43283">
    <property type="entry name" value="BETA-LACTAMASE-RELATED"/>
    <property type="match status" value="1"/>
</dbReference>
<name>A0A0Q9ZJH2_9FLAO</name>
<dbReference type="AlphaFoldDB" id="A0A0Q9ZJH2"/>
<comment type="caution">
    <text evidence="3">The sequence shown here is derived from an EMBL/GenBank/DDBJ whole genome shotgun (WGS) entry which is preliminary data.</text>
</comment>
<dbReference type="PANTHER" id="PTHR43283:SF7">
    <property type="entry name" value="BETA-LACTAMASE-RELATED DOMAIN-CONTAINING PROTEIN"/>
    <property type="match status" value="1"/>
</dbReference>
<keyword evidence="4" id="KW-1185">Reference proteome</keyword>
<dbReference type="EMBL" id="LKTP01000012">
    <property type="protein sequence ID" value="KRG29009.1"/>
    <property type="molecule type" value="Genomic_DNA"/>
</dbReference>
<evidence type="ECO:0000313" key="3">
    <source>
        <dbReference type="EMBL" id="KRG29009.1"/>
    </source>
</evidence>
<evidence type="ECO:0000256" key="1">
    <source>
        <dbReference type="SAM" id="SignalP"/>
    </source>
</evidence>
<dbReference type="InterPro" id="IPR012338">
    <property type="entry name" value="Beta-lactam/transpept-like"/>
</dbReference>
<dbReference type="Proteomes" id="UP000051643">
    <property type="component" value="Unassembled WGS sequence"/>
</dbReference>
<organism evidence="3 4">
    <name type="scientific">Salegentibacter mishustinae</name>
    <dbReference type="NCBI Taxonomy" id="270918"/>
    <lineage>
        <taxon>Bacteria</taxon>
        <taxon>Pseudomonadati</taxon>
        <taxon>Bacteroidota</taxon>
        <taxon>Flavobacteriia</taxon>
        <taxon>Flavobacteriales</taxon>
        <taxon>Flavobacteriaceae</taxon>
        <taxon>Salegentibacter</taxon>
    </lineage>
</organism>
<dbReference type="Pfam" id="PF00144">
    <property type="entry name" value="Beta-lactamase"/>
    <property type="match status" value="1"/>
</dbReference>
<dbReference type="PROSITE" id="PS51257">
    <property type="entry name" value="PROKAR_LIPOPROTEIN"/>
    <property type="match status" value="1"/>
</dbReference>
<feature type="chain" id="PRO_5006389562" description="Beta-lactamase-related domain-containing protein" evidence="1">
    <location>
        <begin position="26"/>
        <end position="375"/>
    </location>
</feature>
<dbReference type="RefSeq" id="WP_057481484.1">
    <property type="nucleotide sequence ID" value="NZ_BMWR01000003.1"/>
</dbReference>
<gene>
    <name evidence="3" type="ORF">APR42_03525</name>
</gene>
<dbReference type="Gene3D" id="3.40.710.10">
    <property type="entry name" value="DD-peptidase/beta-lactamase superfamily"/>
    <property type="match status" value="1"/>
</dbReference>
<feature type="signal peptide" evidence="1">
    <location>
        <begin position="1"/>
        <end position="25"/>
    </location>
</feature>
<proteinExistence type="predicted"/>
<dbReference type="OrthoDB" id="9773047at2"/>
<evidence type="ECO:0000259" key="2">
    <source>
        <dbReference type="Pfam" id="PF00144"/>
    </source>
</evidence>
<sequence>MKKNKIMLQQFIVVLTFLVSAVSCSGDENNTDDNGSQVPDPNPDEEVSFDIPEAEPEDLGFNPEKFREVDSRAALMGRLHSLLVIKNDTLVFENYYNNFSEGQASNLKSSSKSILNLLIGIAIEEGFIESIDETLYDYVPEIYNDEMDPRKKEITIEHLMTMTSGLESTSLDNYSAWTNSDDWLRHALELPMEADPGEWYAYSTGDTHLLSAILTEATGMSSLEFAQKYLYEPMDIEVTRWETDPQGYNEGGNNVYVKPYDLAKIGIMVSNGGIYKDQRIVPEDWIEESIKFQVEPQGISRPFEIEGYGYLWWLVKANQYSTYSAIGHGGQYMMTIPELDLIVVLTSLSQGSTPGDHFTDIASLVEDYILASLEE</sequence>
<feature type="domain" description="Beta-lactamase-related" evidence="2">
    <location>
        <begin position="81"/>
        <end position="356"/>
    </location>
</feature>
<dbReference type="STRING" id="270918.APR42_03525"/>
<reference evidence="3" key="1">
    <citation type="submission" date="2015-10" db="EMBL/GenBank/DDBJ databases">
        <title>Draft genome sequence of Salegentibacter mishustinae KCTC 12263.</title>
        <authorList>
            <person name="Lin W."/>
            <person name="Zheng Q."/>
        </authorList>
    </citation>
    <scope>NUCLEOTIDE SEQUENCE [LARGE SCALE GENOMIC DNA]</scope>
    <source>
        <strain evidence="3">KCTC 12263</strain>
    </source>
</reference>
<dbReference type="SUPFAM" id="SSF56601">
    <property type="entry name" value="beta-lactamase/transpeptidase-like"/>
    <property type="match status" value="1"/>
</dbReference>
<keyword evidence="1" id="KW-0732">Signal</keyword>
<accession>A0A0Q9ZJH2</accession>
<dbReference type="InterPro" id="IPR001466">
    <property type="entry name" value="Beta-lactam-related"/>
</dbReference>
<evidence type="ECO:0000313" key="4">
    <source>
        <dbReference type="Proteomes" id="UP000051643"/>
    </source>
</evidence>
<protein>
    <recommendedName>
        <fullName evidence="2">Beta-lactamase-related domain-containing protein</fullName>
    </recommendedName>
</protein>
<dbReference type="InterPro" id="IPR050789">
    <property type="entry name" value="Diverse_Enzym_Activities"/>
</dbReference>